<dbReference type="Pfam" id="PF01345">
    <property type="entry name" value="DUF11"/>
    <property type="match status" value="5"/>
</dbReference>
<feature type="domain" description="DUF11" evidence="1">
    <location>
        <begin position="183"/>
        <end position="277"/>
    </location>
</feature>
<dbReference type="InterPro" id="IPR047589">
    <property type="entry name" value="DUF11_rpt"/>
</dbReference>
<evidence type="ECO:0000313" key="3">
    <source>
        <dbReference type="Proteomes" id="UP001224418"/>
    </source>
</evidence>
<evidence type="ECO:0000313" key="2">
    <source>
        <dbReference type="EMBL" id="MDQ0479464.1"/>
    </source>
</evidence>
<proteinExistence type="predicted"/>
<sequence>MNNNIEIDRNAVKPGSSLTLDTLVSPISPKIGDTITYIIQITIPKGVLAGNIQLKDTFPETKQQFIAGSILVNGQPMGVEPIPARGVLTFPVVSTIDATTKEVTEIYSFDVRIVNAIESGDFIDKQINTAEVTWDNNTTGATNIVVSSENNVNVTMPFIQIRKFQNNVTKATGNTIEDINFISTDTLTYKISVTNTGLNVAYNVTVADIISNYLSIDTVSLNATKGTGSFVGNTLTWNITTLEVGESVIIGFNVTGGNSIPAVNNVQNTANVTYSTNNNGFGKNLTPRTSNLVTLNINNLNLSITSSKTNDLLEDTIQYTVIFSVYKGTVLDDAQLKSIIPNSQEYISGSATKQINNNLPEVVVPSINSTATEQQLIFPKPIIGSNNNIDASKQNITIKYIFSSKVINVIQVYPYVEDQTIKSSVNWSEGSSINNEINANVLIKLKSSDISITQEQMNFTSIKKYTTGDISATIGDIIYYKITIKSKGAVGGYNLQLQDILNNNLNFLDTIKQPTLGTIVKPTGVPGGTLQWNIDFLNSETTAVYEFSVQVNSSAPLADNFSNNVVGQYSTDSVSTKVFNLSSNTLKIYTTGIYLLAKTLPSIAIGDSVLYSMKVIIPKGKTIYDLTLDIQLDLGQTYTVGSWYSSLGNAGTPSMSLGNTDIQYIESRNPISASASSDLIITYTFQTNTVYVSDLTESSKNQITTINANWRNSSGGAIMGPVSFINNIKINRPNLTCIQEQRNITKGQSTFTSDLINNASIGDELELSFSITNNGTGNAYKVVTGDNLPSWLTYVGSSTPGVGISGSRVGWDPGTINVGDTANAKITVRINALPSYPDPNYFYGNLVGASGSSITLGPIESNRIGYNYVAPEFLLSLVDENGNKILPAYIEGDIINYEFKIIVSKGTTAYNLYIARVTLPTGQTYVSNSLTSTGGVTISPSPSTLTFPNEGTVYSSTQDRIITYNFKVNVNSLASTGQERQEVETQLYWNKAPGDPITVQYGFMYEYLTPVKLGLVKTHSLNGTNFVSSSITIKRKELVYYKLEIQNPSAYPAYNVEVVDQLPPNMIMQSLENIGLSQGVLIRNGNIIGSTKLEFIIQTLSASSSITIIYTAILDGIVVAGSTISSMVTATYSTLLDRYNLVVYGPVNSMELSSTISQYGIELTKETTNTETYWDANVPYNVTVKVPQGIQLYDLQVSDKYPNGLFFVGPAYLNGTQISVTASSGKVFFPLINENAANNETILEYTYTSNVSADENVDPFEKSLENIAELSWGLSNGSSTKFTMNSSSIVIVQNPNINIQKFQRNKTDNGIFDIKQISVKSGDILEFKLVVINSGPGKGYTIECADILNNSIKYLRYISTSIGTLSYSSSNHTVNWTIDILPSNTMATAIFEVEVIGGISAFGVSTNNLSATYYGKNNPSISTQAIEQRYPPISIQLTSNKSTFLVNDIVTYNVVITVPNQMIFYNLKVQNILPIGQEFVSSTLNDISISPDVNNQLITFPVIPISRLNSHRDNIKEIKEGEEISKKELNLKNRNNGVVSVATISKAKARTFSYQIKAIVKSADMSKGIPDIQMDSANVNWSLDATNTQLVNPISDTVEVLATNNLVFIEKLQKIKTAGNFTTNDIEVTSGEEIQYNIVITNTGKIKAYNVKIEDILNDKLQYVGVDSSTQGTVNVQSVTGKNTLVWEGIVELDPGQKAELVYTVNTTSTANATISNQAISKFAITSGGDELGRTPSNEVFTNILVGNPNLVQVQKLQRINGIGNFSTNEIEISSEEEIEYKLVVTNGAMKTYKIEIQDILNDKFQYISNTTPTVGAAGIQNIGGKNVLIWNGITELNPDQSIELVFVVKGVSSVADRISNQTTSSFAVTATGANISGTPSNEVFTNILVGNQTLIRLIKFQRINNVGKFLTTDIDVSNGEEIEYKLSILNMGTIDVYKIKIEDILEKDLIFKNIKVISQGQAELQQDNNKLVWDLKDKLGPNKTAQLVYIVKTNSSITGTITNGATQSFAVTATGSILNGLPSNQVLVNILVPSKNSIKVQKIQRRNGDLQFTNKPIEINSGKLIEYKIRIENILNIKLYKVSIEDVLDNRLEYVELISVTKGICALQNNNTVVWNEINELLPGETHEAIFLVRNTSLNTGQIFNAALPSFYLTLTGERVFGELSNKVFIKLLGERYTFVPNENNYISYNQAISYTILGAESKFAYVLENNYDVPTSYNLTIGVLPIRYKLVINNRFVEDVMENTIYNGTPTMLNNVYPKSKNFIEIIYNIPKEYNFVGNEVNFDLTINLAERNDPTTIKNKIIIGQVDLLTSYNIESYPEDNRLFAIKYSIEIYISKGIKVYNLEIKSFYPPSCIFKEVTLTKELKKGGFNGEVIYPNISIIDATEKEVILNYSYTVLQYKATPLSIAELKNSYSMISFRMAKNIEQKYIIKSNAYKRSDGTKIECLYIDKVFGRCKKYYDYNDIKIPNVEGYVFEKVVFNDPQIIEKSLSIIPNKIDTKFSQIQYTFIIPYKIIYVQYNCSKTSIKEISGELSQKDLKVILYTPESSKEPFNIISKSIVDNIIINNEKTSYNVCIGIITSAIAKRKILLDTLQ</sequence>
<feature type="domain" description="DUF11" evidence="1">
    <location>
        <begin position="758"/>
        <end position="831"/>
    </location>
</feature>
<organism evidence="2 3">
    <name type="scientific">Hathewaya limosa</name>
    <name type="common">Clostridium limosum</name>
    <dbReference type="NCBI Taxonomy" id="1536"/>
    <lineage>
        <taxon>Bacteria</taxon>
        <taxon>Bacillati</taxon>
        <taxon>Bacillota</taxon>
        <taxon>Clostridia</taxon>
        <taxon>Eubacteriales</taxon>
        <taxon>Clostridiaceae</taxon>
        <taxon>Hathewaya</taxon>
    </lineage>
</organism>
<dbReference type="Proteomes" id="UP001224418">
    <property type="component" value="Unassembled WGS sequence"/>
</dbReference>
<feature type="domain" description="DUF11" evidence="1">
    <location>
        <begin position="1917"/>
        <end position="2009"/>
    </location>
</feature>
<keyword evidence="3" id="KW-1185">Reference proteome</keyword>
<comment type="caution">
    <text evidence="2">The sequence shown here is derived from an EMBL/GenBank/DDBJ whole genome shotgun (WGS) entry which is preliminary data.</text>
</comment>
<gene>
    <name evidence="2" type="ORF">QOZ93_001205</name>
</gene>
<dbReference type="InterPro" id="IPR051172">
    <property type="entry name" value="Chlamydia_OmcB"/>
</dbReference>
<evidence type="ECO:0000259" key="1">
    <source>
        <dbReference type="Pfam" id="PF01345"/>
    </source>
</evidence>
<reference evidence="2 3" key="1">
    <citation type="submission" date="2023-07" db="EMBL/GenBank/DDBJ databases">
        <title>Genomic Encyclopedia of Type Strains, Phase IV (KMG-IV): sequencing the most valuable type-strain genomes for metagenomic binning, comparative biology and taxonomic classification.</title>
        <authorList>
            <person name="Goeker M."/>
        </authorList>
    </citation>
    <scope>NUCLEOTIDE SEQUENCE [LARGE SCALE GENOMIC DNA]</scope>
    <source>
        <strain evidence="2 3">DSM 1400</strain>
    </source>
</reference>
<name>A0ABU0JQU2_HATLI</name>
<feature type="domain" description="DUF11" evidence="1">
    <location>
        <begin position="1623"/>
        <end position="1719"/>
    </location>
</feature>
<dbReference type="PANTHER" id="PTHR34819:SF3">
    <property type="entry name" value="CELL SURFACE PROTEIN"/>
    <property type="match status" value="1"/>
</dbReference>
<dbReference type="EMBL" id="JAUSWN010000008">
    <property type="protein sequence ID" value="MDQ0479464.1"/>
    <property type="molecule type" value="Genomic_DNA"/>
</dbReference>
<dbReference type="PANTHER" id="PTHR34819">
    <property type="entry name" value="LARGE CYSTEINE-RICH PERIPLASMIC PROTEIN OMCB"/>
    <property type="match status" value="1"/>
</dbReference>
<dbReference type="Gene3D" id="2.60.40.740">
    <property type="match status" value="2"/>
</dbReference>
<accession>A0ABU0JQU2</accession>
<dbReference type="RefSeq" id="WP_307355501.1">
    <property type="nucleotide sequence ID" value="NZ_BAAACJ010000017.1"/>
</dbReference>
<dbReference type="NCBIfam" id="TIGR01451">
    <property type="entry name" value="B_ant_repeat"/>
    <property type="match status" value="3"/>
</dbReference>
<feature type="domain" description="DUF11" evidence="1">
    <location>
        <begin position="1318"/>
        <end position="1411"/>
    </location>
</feature>
<protein>
    <submittedName>
        <fullName evidence="2">Repeat protein (TIGR01451 family)</fullName>
    </submittedName>
</protein>
<dbReference type="InterPro" id="IPR001434">
    <property type="entry name" value="OmcB-like_DUF11"/>
</dbReference>